<proteinExistence type="predicted"/>
<keyword evidence="4" id="KW-1185">Reference proteome</keyword>
<name>A0ABX1WNK6_9FLAO</name>
<comment type="caution">
    <text evidence="3">The sequence shown here is derived from an EMBL/GenBank/DDBJ whole genome shotgun (WGS) entry which is preliminary data.</text>
</comment>
<feature type="signal peptide" evidence="2">
    <location>
        <begin position="1"/>
        <end position="18"/>
    </location>
</feature>
<gene>
    <name evidence="3" type="ORF">HMH06_09760</name>
</gene>
<dbReference type="Proteomes" id="UP000580344">
    <property type="component" value="Unassembled WGS sequence"/>
</dbReference>
<protein>
    <submittedName>
        <fullName evidence="3">Uncharacterized protein</fullName>
    </submittedName>
</protein>
<evidence type="ECO:0000256" key="1">
    <source>
        <dbReference type="SAM" id="MobiDB-lite"/>
    </source>
</evidence>
<dbReference type="RefSeq" id="WP_171623406.1">
    <property type="nucleotide sequence ID" value="NZ_CP053698.1"/>
</dbReference>
<reference evidence="3 4" key="1">
    <citation type="submission" date="2020-05" db="EMBL/GenBank/DDBJ databases">
        <title>Tigecycline resistant gene in Empedobacter stercoris.</title>
        <authorList>
            <person name="Chen Y."/>
            <person name="Cheng Y."/>
            <person name="Zhou K."/>
        </authorList>
    </citation>
    <scope>NUCLEOTIDE SEQUENCE [LARGE SCALE GENOMIC DNA]</scope>
    <source>
        <strain evidence="3 4">ES202</strain>
    </source>
</reference>
<feature type="compositionally biased region" description="Basic and acidic residues" evidence="1">
    <location>
        <begin position="31"/>
        <end position="53"/>
    </location>
</feature>
<evidence type="ECO:0000313" key="3">
    <source>
        <dbReference type="EMBL" id="NOJ76112.1"/>
    </source>
</evidence>
<sequence length="71" mass="7956">MKKLLVLASLMAVVTLSAQDKKTPVKSKSTTKTEKKNDAKKAEQMAPEKRESTNQKQSPALEQKRRTINTN</sequence>
<organism evidence="3 4">
    <name type="scientific">Empedobacter stercoris</name>
    <dbReference type="NCBI Taxonomy" id="1628248"/>
    <lineage>
        <taxon>Bacteria</taxon>
        <taxon>Pseudomonadati</taxon>
        <taxon>Bacteroidota</taxon>
        <taxon>Flavobacteriia</taxon>
        <taxon>Flavobacteriales</taxon>
        <taxon>Weeksellaceae</taxon>
        <taxon>Empedobacter</taxon>
    </lineage>
</organism>
<evidence type="ECO:0000256" key="2">
    <source>
        <dbReference type="SAM" id="SignalP"/>
    </source>
</evidence>
<feature type="chain" id="PRO_5045893205" evidence="2">
    <location>
        <begin position="19"/>
        <end position="71"/>
    </location>
</feature>
<keyword evidence="2" id="KW-0732">Signal</keyword>
<feature type="region of interest" description="Disordered" evidence="1">
    <location>
        <begin position="19"/>
        <end position="71"/>
    </location>
</feature>
<accession>A0ABX1WNK6</accession>
<dbReference type="EMBL" id="JABFOQ010000023">
    <property type="protein sequence ID" value="NOJ76112.1"/>
    <property type="molecule type" value="Genomic_DNA"/>
</dbReference>
<evidence type="ECO:0000313" key="4">
    <source>
        <dbReference type="Proteomes" id="UP000580344"/>
    </source>
</evidence>